<feature type="compositionally biased region" description="Gly residues" evidence="1">
    <location>
        <begin position="780"/>
        <end position="789"/>
    </location>
</feature>
<feature type="compositionally biased region" description="Low complexity" evidence="1">
    <location>
        <begin position="2204"/>
        <end position="2216"/>
    </location>
</feature>
<feature type="compositionally biased region" description="Basic and acidic residues" evidence="1">
    <location>
        <begin position="194"/>
        <end position="210"/>
    </location>
</feature>
<feature type="region of interest" description="Disordered" evidence="1">
    <location>
        <begin position="780"/>
        <end position="815"/>
    </location>
</feature>
<comment type="caution">
    <text evidence="3">The sequence shown here is derived from an EMBL/GenBank/DDBJ whole genome shotgun (WGS) entry which is preliminary data.</text>
</comment>
<feature type="region of interest" description="Disordered" evidence="1">
    <location>
        <begin position="35"/>
        <end position="66"/>
    </location>
</feature>
<evidence type="ECO:0000256" key="1">
    <source>
        <dbReference type="SAM" id="MobiDB-lite"/>
    </source>
</evidence>
<feature type="region of interest" description="Disordered" evidence="1">
    <location>
        <begin position="284"/>
        <end position="313"/>
    </location>
</feature>
<dbReference type="VEuPathDB" id="TriTrypDB:Lsey_0124_0020"/>
<feature type="region of interest" description="Disordered" evidence="1">
    <location>
        <begin position="842"/>
        <end position="863"/>
    </location>
</feature>
<feature type="domain" description="Flagellar attachment zone protein 1 conserved" evidence="2">
    <location>
        <begin position="1438"/>
        <end position="1528"/>
    </location>
</feature>
<feature type="compositionally biased region" description="Low complexity" evidence="1">
    <location>
        <begin position="214"/>
        <end position="223"/>
    </location>
</feature>
<feature type="compositionally biased region" description="Basic and acidic residues" evidence="1">
    <location>
        <begin position="1831"/>
        <end position="1859"/>
    </location>
</feature>
<evidence type="ECO:0000259" key="2">
    <source>
        <dbReference type="Pfam" id="PF23398"/>
    </source>
</evidence>
<feature type="compositionally biased region" description="Low complexity" evidence="1">
    <location>
        <begin position="2245"/>
        <end position="2271"/>
    </location>
</feature>
<feature type="compositionally biased region" description="Low complexity" evidence="1">
    <location>
        <begin position="745"/>
        <end position="758"/>
    </location>
</feature>
<gene>
    <name evidence="3" type="ORF">ABL78_4343</name>
</gene>
<dbReference type="Pfam" id="PF23398">
    <property type="entry name" value="FAZ1_cons"/>
    <property type="match status" value="2"/>
</dbReference>
<name>A0A0N1IKB3_LEPSE</name>
<feature type="region of interest" description="Disordered" evidence="1">
    <location>
        <begin position="414"/>
        <end position="434"/>
    </location>
</feature>
<feature type="domain" description="Flagellar attachment zone protein 1 conserved" evidence="2">
    <location>
        <begin position="320"/>
        <end position="401"/>
    </location>
</feature>
<proteinExistence type="predicted"/>
<dbReference type="Proteomes" id="UP000038009">
    <property type="component" value="Unassembled WGS sequence"/>
</dbReference>
<reference evidence="3 4" key="1">
    <citation type="journal article" date="2015" name="PLoS Pathog.">
        <title>Leptomonas seymouri: Adaptations to the Dixenous Life Cycle Analyzed by Genome Sequencing, Transcriptome Profiling and Co-infection with Leishmania donovani.</title>
        <authorList>
            <person name="Kraeva N."/>
            <person name="Butenko A."/>
            <person name="Hlavacova J."/>
            <person name="Kostygov A."/>
            <person name="Myskova J."/>
            <person name="Grybchuk D."/>
            <person name="Lestinova T."/>
            <person name="Votypka J."/>
            <person name="Volf P."/>
            <person name="Opperdoes F."/>
            <person name="Flegontov P."/>
            <person name="Lukes J."/>
            <person name="Yurchenko V."/>
        </authorList>
    </citation>
    <scope>NUCLEOTIDE SEQUENCE [LARGE SCALE GENOMIC DNA]</scope>
    <source>
        <strain evidence="3 4">ATCC 30220</strain>
    </source>
</reference>
<feature type="region of interest" description="Disordered" evidence="1">
    <location>
        <begin position="180"/>
        <end position="223"/>
    </location>
</feature>
<evidence type="ECO:0000313" key="4">
    <source>
        <dbReference type="Proteomes" id="UP000038009"/>
    </source>
</evidence>
<feature type="region of interest" description="Disordered" evidence="1">
    <location>
        <begin position="2245"/>
        <end position="2315"/>
    </location>
</feature>
<feature type="region of interest" description="Disordered" evidence="1">
    <location>
        <begin position="2187"/>
        <end position="2223"/>
    </location>
</feature>
<organism evidence="3 4">
    <name type="scientific">Leptomonas seymouri</name>
    <dbReference type="NCBI Taxonomy" id="5684"/>
    <lineage>
        <taxon>Eukaryota</taxon>
        <taxon>Discoba</taxon>
        <taxon>Euglenozoa</taxon>
        <taxon>Kinetoplastea</taxon>
        <taxon>Metakinetoplastina</taxon>
        <taxon>Trypanosomatida</taxon>
        <taxon>Trypanosomatidae</taxon>
        <taxon>Leishmaniinae</taxon>
        <taxon>Leptomonas</taxon>
    </lineage>
</organism>
<feature type="region of interest" description="Disordered" evidence="1">
    <location>
        <begin position="1737"/>
        <end position="1870"/>
    </location>
</feature>
<feature type="compositionally biased region" description="Pro residues" evidence="1">
    <location>
        <begin position="416"/>
        <end position="430"/>
    </location>
</feature>
<feature type="region of interest" description="Disordered" evidence="1">
    <location>
        <begin position="731"/>
        <end position="766"/>
    </location>
</feature>
<accession>A0A0N1IKB3</accession>
<feature type="compositionally biased region" description="Low complexity" evidence="1">
    <location>
        <begin position="1743"/>
        <end position="1760"/>
    </location>
</feature>
<feature type="compositionally biased region" description="Polar residues" evidence="1">
    <location>
        <begin position="35"/>
        <end position="55"/>
    </location>
</feature>
<sequence>MAHIYLCKPQSQVRLLSPWRRDAYLDEIVQQAGRVSTRQPNTNLTSTTGEDSPSPTCAAHEPPRPLRQHTEQLQCMANSTQMDKTACTAVHRGPSLTSAVVKEDGPHMQPPPPSVEVQPSYRKYGGFAQHGEDERPPLRERTVENIWKMLHVSLQAPVSTAPVADNAAAGAGGELRSYGATAPYAPSTGMNSNERSRSGADQKSPHHAEAPSHTASTSAARGGNANAAAMSSLAFAQRFLIDYEAFSRRDIIIDYYSAFPQPPALPTSVTNVAFSAAATASHLHTAPSVPSPTTAIQKTRVRGSKPKTGSAPTSRWRHCRLVFPGHLWDVVLRHRRQVLQHALISDAEGVLPAASIEVSSLSTSLTELEAILSVKDTNSRRCVNVDAMLTACSFGSVWELYSFVSSLLSHKDSLQHPPPSGAASPPPSSPPLFARNRSRAEAIEPIQEDDTEEGNFHPFRGSPAFHKAPRFGGASWRQTRRQAGRHGDAPQTQSELVVPIVFATTVTSQLRRAARGGASSDLRVALRRDGLYAVPSAKEVQVRATRVNAEGLYVELVFRWPEGEEGEENAEEAMDEAPFTDTWRYLEDCLPHTTATVLSTVVKRGASSSQYTEVGGPPQRQPQLRQACVPHQRPFYRVDAGVATPAGGLPPSSSVSHSAEMPLTSLKFPASSACEARALEAALTADVAPLATETVADVQVMARCPKASVSNSVSIGFKVVAVPEEVGAREQLPSIPQQFPESLRTPPAASTAAASTTPESQPETVGASVPLLSAPAIPGGGMVIGGGGTAEELPSKQKMSQLTRTTPERPVTGSESRASEVFFMAGAGGSCPLNGAATQSSLRASLPASKPVPAPASTSSDGASSAVAQLPTVATDPMQQLHALVSFLKTASAAIPAAPLPVPFAFGETSLHPLKESVEVQASRREPSEAEKLFDVERAADTRSGANFIDGLEERWQSAPASTHSGGGKEAESVAAAAAKTTMRSDTQRIQTADAPLNSFQTVEVLPSVTALSNAEQQDASHGHRPLSFSMNKRDHNRLADLPVLQKNALQGDVQDLSYSDEMQVMGQGDPNVPLKTGSVVSTSASTTGSCTDVALPVELKQHVWDAQDLQSQHHLPPAAQSSTLTSAFTTLKPKEALILRRLTNDDTAVLDSSLKPVRLTTLESLSSNLSSRELSSTADSTSSRASAFYQLQVPGTIWSNLLTHHREEVAVAVMADVETLLADPPSELSIGALTVQEDGGLQVDFQVRRTSLPFDLNPPLFRKALDRLPLTHLHHLHDTATSEVPTTVQIRRFFSVPELTEDIFHQEEETIRSLYVAETCALLDTAAENLLWLTFSGHLIADVLIRLPKMTDATLWRKALAEYNYPGLTDFLTHITSGESSPDLQSTDVMRRVELLPSNSLTVTSLEKDSAAASATTPIASADSNFNSSFRDESISVHTVCLHGPLWPTLMERHAEELHKAVMSDSTSVLSPLFVSVEKQMLAVNDCGVILTFFVRGSVPSSSASRQEAENALQNCPFTNVRALYKRVQIELDDRVNVVTLPASTYMVQLGGEAWLEVLEKHKKEISDTFALEALTCLRGSDAINVPVSVFVREVVPNSAGVTLRYCVVSNAVASAVDGLPIAEVLGKYPFPLLWELYDTVIISLDPPTHTVKPHRTEMRSRRLLNVADNTAVELPNLGSCSMNVNTDEMDQGSNLQHLHSDALVGDGAAAAPPSAKSVSQPSAVSLYVEKTAEQGGDDFSHPLAPASLQSSSTAAAAPKSMQLVAHGVSSSTPPPQTSVSRQLEVNEEATKPNSPSTVLLRHSPLQFVQPASSRTSDEPRQPQPLSRQSVERYREGERHRAHRSSREQQQRQAERDAPAGVTQRLALRRDANSVMKALVGRAHGRDQINELHEDNSAAAAVARCPSINEEARKGPVNEVVSNSQVEELCSSAEEENESTGVPPIPPLSSPDEPAPAVSRATSVVRVAASVPVEVPRASSTSPRQTVDAPELAYAQQIEAPVMVQPKRLSYSGEGRHSNNTFAELGAILPQHSIGLPPLHGQGVLQRESLLPRLDSNSTTACYDENGEEEVSASVNGSKYVVEQPSAYSFSQANVSASVPPLPLSTASHHCTAPINASDVPVEPPATTAYAATNRQDSLVAAQRERVLPAGVSMVGVPQLRPRSRQALPHEQAPSRVAESTPLTLPALHNSSTSHPFSMSKVPATTRTPPSTPSSEGLPGPAAPVIQRHIAASSSAGVFPRMFSVSPSTSSQPASAASQSQRSLQSAPQSFTLKSKKWMDGASGAADERPSRLAASLSSTPSPPIPLQSRSPLQQKNWITSGKRADGSHAAVMKQRRPTFPLDGLSNGLTPFHQSRITPLSSGGATGEGISVSGIPPLHHPEQRSAHSLMVVVTEQPNDRFNGFLLSFSEMENALRSRYPRMERELMAAAHGVLPTTDAVRTE</sequence>
<evidence type="ECO:0000313" key="3">
    <source>
        <dbReference type="EMBL" id="KPI86568.1"/>
    </source>
</evidence>
<dbReference type="EMBL" id="LJSK01000124">
    <property type="protein sequence ID" value="KPI86568.1"/>
    <property type="molecule type" value="Genomic_DNA"/>
</dbReference>
<feature type="region of interest" description="Disordered" evidence="1">
    <location>
        <begin position="446"/>
        <end position="491"/>
    </location>
</feature>
<dbReference type="OrthoDB" id="267227at2759"/>
<protein>
    <recommendedName>
        <fullName evidence="2">Flagellar attachment zone protein 1 conserved domain-containing protein</fullName>
    </recommendedName>
</protein>
<keyword evidence="4" id="KW-1185">Reference proteome</keyword>
<dbReference type="InterPro" id="IPR056614">
    <property type="entry name" value="FAZ1_cons"/>
</dbReference>